<dbReference type="RefSeq" id="WP_069463047.1">
    <property type="nucleotide sequence ID" value="NZ_FODD01000009.1"/>
</dbReference>
<evidence type="ECO:0000313" key="1">
    <source>
        <dbReference type="EMBL" id="SEN74363.1"/>
    </source>
</evidence>
<organism evidence="1 2">
    <name type="scientific">Actinacidiphila rubida</name>
    <dbReference type="NCBI Taxonomy" id="310780"/>
    <lineage>
        <taxon>Bacteria</taxon>
        <taxon>Bacillati</taxon>
        <taxon>Actinomycetota</taxon>
        <taxon>Actinomycetes</taxon>
        <taxon>Kitasatosporales</taxon>
        <taxon>Streptomycetaceae</taxon>
        <taxon>Actinacidiphila</taxon>
    </lineage>
</organism>
<protein>
    <recommendedName>
        <fullName evidence="3">Knr4/Smi1-like domain-containing protein</fullName>
    </recommendedName>
</protein>
<name>A0A1H8J0G1_9ACTN</name>
<dbReference type="EMBL" id="FODD01000009">
    <property type="protein sequence ID" value="SEN74363.1"/>
    <property type="molecule type" value="Genomic_DNA"/>
</dbReference>
<accession>A0A1H8J0G1</accession>
<gene>
    <name evidence="1" type="ORF">SAMN05216267_100999</name>
</gene>
<reference evidence="1 2" key="1">
    <citation type="submission" date="2016-10" db="EMBL/GenBank/DDBJ databases">
        <authorList>
            <person name="de Groot N.N."/>
        </authorList>
    </citation>
    <scope>NUCLEOTIDE SEQUENCE [LARGE SCALE GENOMIC DNA]</scope>
    <source>
        <strain evidence="1 2">CGMCC 4.2026</strain>
    </source>
</reference>
<sequence>MSSKAELLRLLQPPAEKWPLPSREEIEQGYGSALPADYLWLAGTYGLGEISRYLSIFPPLAASEIGTRTGVFPTSAESSEFDDGNEGLDPAYLKPGGLLMWGFNHNDDFAFWSPVGDPATWPIVIRRHLPQSGPNWIRYDLGIVEFLVRTFHGQLAGNPFSGDDLWHNTSPTFERG</sequence>
<evidence type="ECO:0008006" key="3">
    <source>
        <dbReference type="Google" id="ProtNLM"/>
    </source>
</evidence>
<proteinExistence type="predicted"/>
<keyword evidence="2" id="KW-1185">Reference proteome</keyword>
<evidence type="ECO:0000313" key="2">
    <source>
        <dbReference type="Proteomes" id="UP000181951"/>
    </source>
</evidence>
<dbReference type="AlphaFoldDB" id="A0A1H8J0G1"/>
<dbReference type="OrthoDB" id="5572373at2"/>
<dbReference type="STRING" id="310780.SAMN05216267_100999"/>
<dbReference type="Proteomes" id="UP000181951">
    <property type="component" value="Unassembled WGS sequence"/>
</dbReference>